<dbReference type="AlphaFoldDB" id="A0AA37SLT9"/>
<organism evidence="1 2">
    <name type="scientific">Portibacter lacus</name>
    <dbReference type="NCBI Taxonomy" id="1099794"/>
    <lineage>
        <taxon>Bacteria</taxon>
        <taxon>Pseudomonadati</taxon>
        <taxon>Bacteroidota</taxon>
        <taxon>Saprospiria</taxon>
        <taxon>Saprospirales</taxon>
        <taxon>Haliscomenobacteraceae</taxon>
        <taxon>Portibacter</taxon>
    </lineage>
</organism>
<keyword evidence="2" id="KW-1185">Reference proteome</keyword>
<comment type="caution">
    <text evidence="1">The sequence shown here is derived from an EMBL/GenBank/DDBJ whole genome shotgun (WGS) entry which is preliminary data.</text>
</comment>
<reference evidence="1" key="1">
    <citation type="journal article" date="2014" name="Int. J. Syst. Evol. Microbiol.">
        <title>Complete genome sequence of Corynebacterium casei LMG S-19264T (=DSM 44701T), isolated from a smear-ripened cheese.</title>
        <authorList>
            <consortium name="US DOE Joint Genome Institute (JGI-PGF)"/>
            <person name="Walter F."/>
            <person name="Albersmeier A."/>
            <person name="Kalinowski J."/>
            <person name="Ruckert C."/>
        </authorList>
    </citation>
    <scope>NUCLEOTIDE SEQUENCE</scope>
    <source>
        <strain evidence="1">NBRC 108769</strain>
    </source>
</reference>
<proteinExistence type="predicted"/>
<reference evidence="1" key="2">
    <citation type="submission" date="2023-01" db="EMBL/GenBank/DDBJ databases">
        <title>Draft genome sequence of Portibacter lacus strain NBRC 108769.</title>
        <authorList>
            <person name="Sun Q."/>
            <person name="Mori K."/>
        </authorList>
    </citation>
    <scope>NUCLEOTIDE SEQUENCE</scope>
    <source>
        <strain evidence="1">NBRC 108769</strain>
    </source>
</reference>
<evidence type="ECO:0000313" key="2">
    <source>
        <dbReference type="Proteomes" id="UP001156666"/>
    </source>
</evidence>
<dbReference type="Proteomes" id="UP001156666">
    <property type="component" value="Unassembled WGS sequence"/>
</dbReference>
<name>A0AA37SLT9_9BACT</name>
<gene>
    <name evidence="1" type="ORF">GCM10007940_03270</name>
</gene>
<evidence type="ECO:0000313" key="1">
    <source>
        <dbReference type="EMBL" id="GLR15712.1"/>
    </source>
</evidence>
<sequence>MSFGFSLFGQQSFVVEKKYDIKKFDNTFKIDSTLSFQNSSMPLIYSYDKLSLFCKFEEKVARNSNVNMRFRLGSLDYVNYLEQKPNYKITAKN</sequence>
<accession>A0AA37SLT9</accession>
<dbReference type="EMBL" id="BSOH01000001">
    <property type="protein sequence ID" value="GLR15712.1"/>
    <property type="molecule type" value="Genomic_DNA"/>
</dbReference>
<protein>
    <submittedName>
        <fullName evidence="1">Uncharacterized protein</fullName>
    </submittedName>
</protein>